<gene>
    <name evidence="2" type="ORF">B4102_3331</name>
</gene>
<dbReference type="GO" id="GO:0006310">
    <property type="term" value="P:DNA recombination"/>
    <property type="evidence" value="ECO:0007669"/>
    <property type="project" value="UniProtKB-KW"/>
</dbReference>
<comment type="caution">
    <text evidence="2">The sequence shown here is derived from an EMBL/GenBank/DDBJ whole genome shotgun (WGS) entry which is preliminary data.</text>
</comment>
<dbReference type="OrthoDB" id="2206342at2"/>
<dbReference type="SUPFAM" id="SSF56349">
    <property type="entry name" value="DNA breaking-rejoining enzymes"/>
    <property type="match status" value="1"/>
</dbReference>
<protein>
    <recommendedName>
        <fullName evidence="4">Tyr recombinase domain-containing protein</fullName>
    </recommendedName>
</protein>
<name>A0A150KVJ1_9BACI</name>
<evidence type="ECO:0000313" key="2">
    <source>
        <dbReference type="EMBL" id="KYD04111.1"/>
    </source>
</evidence>
<dbReference type="Proteomes" id="UP000075666">
    <property type="component" value="Unassembled WGS sequence"/>
</dbReference>
<dbReference type="Gene3D" id="1.10.443.10">
    <property type="entry name" value="Intergrase catalytic core"/>
    <property type="match status" value="1"/>
</dbReference>
<dbReference type="AlphaFoldDB" id="A0A150KVJ1"/>
<accession>A0A150KVJ1</accession>
<keyword evidence="1" id="KW-0233">DNA recombination</keyword>
<dbReference type="STRING" id="46224.B4102_3331"/>
<keyword evidence="3" id="KW-1185">Reference proteome</keyword>
<evidence type="ECO:0008006" key="4">
    <source>
        <dbReference type="Google" id="ProtNLM"/>
    </source>
</evidence>
<dbReference type="InterPro" id="IPR013762">
    <property type="entry name" value="Integrase-like_cat_sf"/>
</dbReference>
<dbReference type="InterPro" id="IPR011010">
    <property type="entry name" value="DNA_brk_join_enz"/>
</dbReference>
<evidence type="ECO:0000313" key="3">
    <source>
        <dbReference type="Proteomes" id="UP000075666"/>
    </source>
</evidence>
<dbReference type="RefSeq" id="WP_066232313.1">
    <property type="nucleotide sequence ID" value="NZ_LQYN01000065.1"/>
</dbReference>
<sequence>MGYEFVVKQMRIKDIRKGTLVDEDKIFLCIENKVTGMLMPHPLSNFIKSTFDRKSLALKTQKNYAEEIKKFLNYTLDCISDEEEMFLNLRGTGISGLQLKHGASYITHLTQRVRAKEIIAQQVKDADRMLTKFYFWLSEQGFIKEKIQYREEVSSVKGKKTVTIRSPFDNFELGTEYPNTRDMGREYDRLHDFGDGRLDLVNLFIRIAELEAPDIALGIAFQFYGGLRKGEIVNLLRSGVKEPNKNGAGELTLNIKDNWSILFPDKKLTVLEQVKKTRIQAVFKAPIVIEMYKKHKDLISRMERSGKLKNGQALFCSIHTGRPISGTAYWERFTRVKNRFLSILLESDEEAYRKLTTKNWSTHIGRGIFTNMLVFLLGWSASEVMIARGDSNIQSSNRYIEEQNVKKKTEEAIEIIARATTHADKVYSKIEDLRGL</sequence>
<dbReference type="PATRIC" id="fig|46224.3.peg.3416"/>
<organism evidence="2 3">
    <name type="scientific">Heyndrickxia sporothermodurans</name>
    <dbReference type="NCBI Taxonomy" id="46224"/>
    <lineage>
        <taxon>Bacteria</taxon>
        <taxon>Bacillati</taxon>
        <taxon>Bacillota</taxon>
        <taxon>Bacilli</taxon>
        <taxon>Bacillales</taxon>
        <taxon>Bacillaceae</taxon>
        <taxon>Heyndrickxia</taxon>
    </lineage>
</organism>
<dbReference type="EMBL" id="LQYN01000065">
    <property type="protein sequence ID" value="KYD04111.1"/>
    <property type="molecule type" value="Genomic_DNA"/>
</dbReference>
<dbReference type="GO" id="GO:0003677">
    <property type="term" value="F:DNA binding"/>
    <property type="evidence" value="ECO:0007669"/>
    <property type="project" value="InterPro"/>
</dbReference>
<evidence type="ECO:0000256" key="1">
    <source>
        <dbReference type="ARBA" id="ARBA00023172"/>
    </source>
</evidence>
<proteinExistence type="predicted"/>
<dbReference type="GO" id="GO:0015074">
    <property type="term" value="P:DNA integration"/>
    <property type="evidence" value="ECO:0007669"/>
    <property type="project" value="InterPro"/>
</dbReference>
<reference evidence="2 3" key="1">
    <citation type="submission" date="2016-01" db="EMBL/GenBank/DDBJ databases">
        <title>Genome Sequences of Twelve Sporeforming Bacillus Species Isolated from Foods.</title>
        <authorList>
            <person name="Berendsen E.M."/>
            <person name="Wells-Bennik M.H."/>
            <person name="Krawcyk A.O."/>
            <person name="De Jong A."/>
            <person name="Holsappel S."/>
            <person name="Eijlander R.T."/>
            <person name="Kuipers O.P."/>
        </authorList>
    </citation>
    <scope>NUCLEOTIDE SEQUENCE [LARGE SCALE GENOMIC DNA]</scope>
    <source>
        <strain evidence="2 3">B4102</strain>
    </source>
</reference>